<dbReference type="EMBL" id="CP036425">
    <property type="protein sequence ID" value="QDU35564.1"/>
    <property type="molecule type" value="Genomic_DNA"/>
</dbReference>
<protein>
    <submittedName>
        <fullName evidence="1">Uncharacterized protein</fullName>
    </submittedName>
</protein>
<reference evidence="1 2" key="1">
    <citation type="submission" date="2019-02" db="EMBL/GenBank/DDBJ databases">
        <title>Deep-cultivation of Planctomycetes and their phenomic and genomic characterization uncovers novel biology.</title>
        <authorList>
            <person name="Wiegand S."/>
            <person name="Jogler M."/>
            <person name="Boedeker C."/>
            <person name="Pinto D."/>
            <person name="Vollmers J."/>
            <person name="Rivas-Marin E."/>
            <person name="Kohn T."/>
            <person name="Peeters S.H."/>
            <person name="Heuer A."/>
            <person name="Rast P."/>
            <person name="Oberbeckmann S."/>
            <person name="Bunk B."/>
            <person name="Jeske O."/>
            <person name="Meyerdierks A."/>
            <person name="Storesund J.E."/>
            <person name="Kallscheuer N."/>
            <person name="Luecker S."/>
            <person name="Lage O.M."/>
            <person name="Pohl T."/>
            <person name="Merkel B.J."/>
            <person name="Hornburger P."/>
            <person name="Mueller R.-W."/>
            <person name="Bruemmer F."/>
            <person name="Labrenz M."/>
            <person name="Spormann A.M."/>
            <person name="Op den Camp H."/>
            <person name="Overmann J."/>
            <person name="Amann R."/>
            <person name="Jetten M.S.M."/>
            <person name="Mascher T."/>
            <person name="Medema M.H."/>
            <person name="Devos D.P."/>
            <person name="Kaster A.-K."/>
            <person name="Ovreas L."/>
            <person name="Rohde M."/>
            <person name="Galperin M.Y."/>
            <person name="Jogler C."/>
        </authorList>
    </citation>
    <scope>NUCLEOTIDE SEQUENCE [LARGE SCALE GENOMIC DNA]</scope>
    <source>
        <strain evidence="1 2">KS4</strain>
    </source>
</reference>
<accession>A0A517YZC9</accession>
<proteinExistence type="predicted"/>
<dbReference type="RefSeq" id="WP_145081110.1">
    <property type="nucleotide sequence ID" value="NZ_CP036425.1"/>
</dbReference>
<dbReference type="OrthoDB" id="9810131at2"/>
<dbReference type="Proteomes" id="UP000317369">
    <property type="component" value="Chromosome"/>
</dbReference>
<dbReference type="AlphaFoldDB" id="A0A517YZC9"/>
<evidence type="ECO:0000313" key="2">
    <source>
        <dbReference type="Proteomes" id="UP000317369"/>
    </source>
</evidence>
<dbReference type="KEGG" id="pcor:KS4_36470"/>
<organism evidence="1 2">
    <name type="scientific">Poriferisphaera corsica</name>
    <dbReference type="NCBI Taxonomy" id="2528020"/>
    <lineage>
        <taxon>Bacteria</taxon>
        <taxon>Pseudomonadati</taxon>
        <taxon>Planctomycetota</taxon>
        <taxon>Phycisphaerae</taxon>
        <taxon>Phycisphaerales</taxon>
        <taxon>Phycisphaeraceae</taxon>
        <taxon>Poriferisphaera</taxon>
    </lineage>
</organism>
<gene>
    <name evidence="1" type="ORF">KS4_36470</name>
</gene>
<sequence>MHWIIFNALLTLLPLTFLLLALRGKPIDQHPVCRKCRYDLTGLKPPLTTCPECGSSLTSPSKSIRIGNRRKKPAPITIAASFLFLTTLFTGFLTFAHFKPINLNQYKPVWLLTLELKHHTLSTNPTRVWDQLDRIHSNAPLTTSQGNAAASAILTFLEANPDHRYLSGGWSCLYMLEDLTERQHVTDDNWNRIQKNQLKLIKSSNQDIANYAAAWLWRLGYRHHSPKIEKQILEKFHQLPLSEQTPDNRPIPYRRISPETERVALQTTLEIFQGKYPNAAINDHYKTLLITGPLDHNGYLQDFGQQIAQHAFKYTIDTQPTTELNTPLNIQVKAIPIGNQISKHKVQIKVTKLTLLSEDNTALLLTITKSTHNQYFFHASQSFNPTPIWSDIQPNKPYRIKAELLARIHIDSQSNEPSIIDETSPTITLTATSNPFTFTPATIKTIKLTNNKAMTDALQKSIFTTRLSRPRPGFKRHNELWAIYTDQTHNVKNMLVQRPDMAKHLVYAYDRNKQLLSLRYFFQSDTPNDRTTFCYKASIRIGDNTYPFGHCVYSNTKRSLTHLQLHDSPFIATNPDDLNHTTCDIILTPDPQHAQANTQLTEILAAPITIPNIKLRFLHQTAEEYWQDNIPSK</sequence>
<keyword evidence="2" id="KW-1185">Reference proteome</keyword>
<evidence type="ECO:0000313" key="1">
    <source>
        <dbReference type="EMBL" id="QDU35564.1"/>
    </source>
</evidence>
<name>A0A517YZC9_9BACT</name>